<dbReference type="GO" id="GO:0016887">
    <property type="term" value="F:ATP hydrolysis activity"/>
    <property type="evidence" value="ECO:0007669"/>
    <property type="project" value="InterPro"/>
</dbReference>
<accession>A0A0H4VLD2</accession>
<protein>
    <recommendedName>
        <fullName evidence="5">Calcineurin-like phosphoesterase domain-containing protein</fullName>
    </recommendedName>
</protein>
<evidence type="ECO:0000313" key="7">
    <source>
        <dbReference type="Proteomes" id="UP000036458"/>
    </source>
</evidence>
<sequence length="891" mass="102522">MRIVQLSDIHLSNGNIEDLRNYYLQALIEDLKKFHSEKKIDVILFTGDLVDKGGESLGSEPYVIFRNEVINPIVEALNITTDQVLLIPGNHDVNRYEVEEYSETGLSTRLDNSSANDLVRSTRENFSPVNKRMERFKNFEKEFHKNNQNYSYSHYESTTDFINEGKKVGFALINDSWRCSAALVREQHFIGHNQLLKTEQLLNNNGSILNIAVFHHPLTAINQNESDEVENILKSKNFDIAFFGHSHKHEAKSLTTATGGYLTINGRAAFNQPREIIAKFQPGYNILDVDPEKRSYSLFSRLFIRESGYRFDSDTTSLPGGQEFGMLPSRIPYYKLANAEESNNNDRALPNSYSADVHRIVKLLVGKSLYPNPYSFVRELIQNSVDACNRVRKNQSYLSPKIIININTRDNFLEVIDEGDGMTKNIIKNHFSVIGKSISQEFNDSTGNFNLISQFGIGFMSTFIVADKVVVATKNNEDELITFEITDVFKEFNYLTPSPVTGIEKSGTSIRVYLKKNFHLSIALNHIRNYCRHINNLQIYYDGNEQQINQSWNIEGSNHTFQLQTESYQLQLGISVNSKHIIATNSGFLITHNPAPLIPYKFPFIISGEVNFAPKGIDFDMSRTNIMTSEKSESFRRNMSVSLRKLFREALEAGDPQLSQSIEQYLHYYLQYYDVNNTQMEQSHTDFYSKRELVTLCSDYTRFQYQGREQSLNNIIESMKTRSLDTLFYINSQVLNDYQLILIQYLENKGYLIFINRSYNVAFRDGQSTVTLLNVLQPIAATHGMQIMDINLAQEYVTKDMKMDKNKFQENIQKHIKKIESQYGVNIEIGKFSRLPKASVRNNNQIFLNFDHQTFQSLINRTDLPDQALEIYLLGILALQLPNTNDHIEVK</sequence>
<keyword evidence="4" id="KW-0143">Chaperone</keyword>
<dbReference type="EMBL" id="CP010777">
    <property type="protein sequence ID" value="AKQ46595.1"/>
    <property type="molecule type" value="Genomic_DNA"/>
</dbReference>
<dbReference type="Gene3D" id="3.60.21.10">
    <property type="match status" value="1"/>
</dbReference>
<comment type="similarity">
    <text evidence="1">Belongs to the heat shock protein 90 family.</text>
</comment>
<organism evidence="6 7">
    <name type="scientific">Rufibacter radiotolerans</name>
    <dbReference type="NCBI Taxonomy" id="1379910"/>
    <lineage>
        <taxon>Bacteria</taxon>
        <taxon>Pseudomonadati</taxon>
        <taxon>Bacteroidota</taxon>
        <taxon>Cytophagia</taxon>
        <taxon>Cytophagales</taxon>
        <taxon>Hymenobacteraceae</taxon>
        <taxon>Rufibacter</taxon>
    </lineage>
</organism>
<proteinExistence type="inferred from homology"/>
<dbReference type="KEGG" id="ruf:TH63_14700"/>
<dbReference type="GO" id="GO:0140662">
    <property type="term" value="F:ATP-dependent protein folding chaperone"/>
    <property type="evidence" value="ECO:0007669"/>
    <property type="project" value="InterPro"/>
</dbReference>
<dbReference type="InterPro" id="IPR004843">
    <property type="entry name" value="Calcineurin-like_PHP"/>
</dbReference>
<dbReference type="Pfam" id="PF13589">
    <property type="entry name" value="HATPase_c_3"/>
    <property type="match status" value="1"/>
</dbReference>
<dbReference type="InterPro" id="IPR001404">
    <property type="entry name" value="Hsp90_fam"/>
</dbReference>
<dbReference type="STRING" id="1379910.TH63_14700"/>
<dbReference type="OrthoDB" id="9802640at2"/>
<dbReference type="PANTHER" id="PTHR11528">
    <property type="entry name" value="HEAT SHOCK PROTEIN 90 FAMILY MEMBER"/>
    <property type="match status" value="1"/>
</dbReference>
<evidence type="ECO:0000256" key="2">
    <source>
        <dbReference type="ARBA" id="ARBA00022741"/>
    </source>
</evidence>
<dbReference type="PATRIC" id="fig|1379910.4.peg.3204"/>
<evidence type="ECO:0000256" key="1">
    <source>
        <dbReference type="ARBA" id="ARBA00008239"/>
    </source>
</evidence>
<dbReference type="GO" id="GO:0051082">
    <property type="term" value="F:unfolded protein binding"/>
    <property type="evidence" value="ECO:0007669"/>
    <property type="project" value="InterPro"/>
</dbReference>
<dbReference type="SUPFAM" id="SSF56300">
    <property type="entry name" value="Metallo-dependent phosphatases"/>
    <property type="match status" value="1"/>
</dbReference>
<keyword evidence="3" id="KW-0067">ATP-binding</keyword>
<evidence type="ECO:0000256" key="4">
    <source>
        <dbReference type="ARBA" id="ARBA00023186"/>
    </source>
</evidence>
<evidence type="ECO:0000313" key="6">
    <source>
        <dbReference type="EMBL" id="AKQ46595.1"/>
    </source>
</evidence>
<dbReference type="Proteomes" id="UP000036458">
    <property type="component" value="Chromosome"/>
</dbReference>
<gene>
    <name evidence="6" type="ORF">TH63_14700</name>
</gene>
<evidence type="ECO:0000256" key="3">
    <source>
        <dbReference type="ARBA" id="ARBA00022840"/>
    </source>
</evidence>
<dbReference type="Gene3D" id="3.30.565.10">
    <property type="entry name" value="Histidine kinase-like ATPase, C-terminal domain"/>
    <property type="match status" value="1"/>
</dbReference>
<feature type="domain" description="Calcineurin-like phosphoesterase" evidence="5">
    <location>
        <begin position="1"/>
        <end position="248"/>
    </location>
</feature>
<dbReference type="InterPro" id="IPR029052">
    <property type="entry name" value="Metallo-depent_PP-like"/>
</dbReference>
<keyword evidence="2" id="KW-0547">Nucleotide-binding</keyword>
<dbReference type="RefSeq" id="WP_048921601.1">
    <property type="nucleotide sequence ID" value="NZ_CP010777.1"/>
</dbReference>
<evidence type="ECO:0000259" key="5">
    <source>
        <dbReference type="Pfam" id="PF00149"/>
    </source>
</evidence>
<dbReference type="Pfam" id="PF00149">
    <property type="entry name" value="Metallophos"/>
    <property type="match status" value="1"/>
</dbReference>
<dbReference type="InterPro" id="IPR036890">
    <property type="entry name" value="HATPase_C_sf"/>
</dbReference>
<name>A0A0H4VLD2_9BACT</name>
<dbReference type="SUPFAM" id="SSF55874">
    <property type="entry name" value="ATPase domain of HSP90 chaperone/DNA topoisomerase II/histidine kinase"/>
    <property type="match status" value="1"/>
</dbReference>
<reference evidence="6 7" key="1">
    <citation type="submission" date="2015-01" db="EMBL/GenBank/DDBJ databases">
        <title>Rufibacter sp./DG31D/ whole genome sequencing.</title>
        <authorList>
            <person name="Kim M.K."/>
            <person name="Srinivasan S."/>
            <person name="Lee J.-J."/>
        </authorList>
    </citation>
    <scope>NUCLEOTIDE SEQUENCE [LARGE SCALE GENOMIC DNA]</scope>
    <source>
        <strain evidence="6 7">DG31D</strain>
    </source>
</reference>
<keyword evidence="7" id="KW-1185">Reference proteome</keyword>
<dbReference type="AlphaFoldDB" id="A0A0H4VLD2"/>
<dbReference type="GO" id="GO:0005524">
    <property type="term" value="F:ATP binding"/>
    <property type="evidence" value="ECO:0007669"/>
    <property type="project" value="UniProtKB-KW"/>
</dbReference>